<evidence type="ECO:0000259" key="2">
    <source>
        <dbReference type="Pfam" id="PF07589"/>
    </source>
</evidence>
<dbReference type="Proteomes" id="UP000292120">
    <property type="component" value="Unassembled WGS sequence"/>
</dbReference>
<dbReference type="AlphaFoldDB" id="A0A4Q9GV71"/>
<comment type="caution">
    <text evidence="3">The sequence shown here is derived from an EMBL/GenBank/DDBJ whole genome shotgun (WGS) entry which is preliminary data.</text>
</comment>
<dbReference type="InterPro" id="IPR036465">
    <property type="entry name" value="vWFA_dom_sf"/>
</dbReference>
<feature type="domain" description="Ice-binding protein C-terminal" evidence="2">
    <location>
        <begin position="263"/>
        <end position="288"/>
    </location>
</feature>
<dbReference type="NCBIfam" id="TIGR02595">
    <property type="entry name" value="PEP_CTERM"/>
    <property type="match status" value="1"/>
</dbReference>
<evidence type="ECO:0000313" key="3">
    <source>
        <dbReference type="EMBL" id="TBO28324.1"/>
    </source>
</evidence>
<dbReference type="Gene3D" id="3.40.50.410">
    <property type="entry name" value="von Willebrand factor, type A domain"/>
    <property type="match status" value="1"/>
</dbReference>
<dbReference type="InterPro" id="IPR013424">
    <property type="entry name" value="Ice-binding_C"/>
</dbReference>
<evidence type="ECO:0000256" key="1">
    <source>
        <dbReference type="SAM" id="SignalP"/>
    </source>
</evidence>
<dbReference type="EMBL" id="SIXI01000007">
    <property type="protein sequence ID" value="TBO28324.1"/>
    <property type="molecule type" value="Genomic_DNA"/>
</dbReference>
<accession>A0A4Q9GV71</accession>
<feature type="chain" id="PRO_5020763989" evidence="1">
    <location>
        <begin position="39"/>
        <end position="293"/>
    </location>
</feature>
<proteinExistence type="predicted"/>
<organism evidence="3 4">
    <name type="scientific">Aquabacterium lacunae</name>
    <dbReference type="NCBI Taxonomy" id="2528630"/>
    <lineage>
        <taxon>Bacteria</taxon>
        <taxon>Pseudomonadati</taxon>
        <taxon>Pseudomonadota</taxon>
        <taxon>Betaproteobacteria</taxon>
        <taxon>Burkholderiales</taxon>
        <taxon>Aquabacterium</taxon>
    </lineage>
</organism>
<reference evidence="3 4" key="1">
    <citation type="submission" date="2019-02" db="EMBL/GenBank/DDBJ databases">
        <title>Aquabacterium sp. strain KMB7.</title>
        <authorList>
            <person name="Chen W.-M."/>
        </authorList>
    </citation>
    <scope>NUCLEOTIDE SEQUENCE [LARGE SCALE GENOMIC DNA]</scope>
    <source>
        <strain evidence="3 4">KMB7</strain>
    </source>
</reference>
<evidence type="ECO:0000313" key="4">
    <source>
        <dbReference type="Proteomes" id="UP000292120"/>
    </source>
</evidence>
<dbReference type="SUPFAM" id="SSF53300">
    <property type="entry name" value="vWA-like"/>
    <property type="match status" value="1"/>
</dbReference>
<protein>
    <submittedName>
        <fullName evidence="3">PEP-CTERM sorting domain-containing protein</fullName>
    </submittedName>
</protein>
<keyword evidence="1" id="KW-0732">Signal</keyword>
<dbReference type="Pfam" id="PF07589">
    <property type="entry name" value="PEP-CTERM"/>
    <property type="match status" value="1"/>
</dbReference>
<sequence length="293" mass="30323">MYVRNAVSTQEPLMIFKKALTALTLSAAGMLSVPTAQAALLIGGDATSQATATSIVDIVFAIDTSGSMSDDIASIGAKAQQVITNLNCPTSDCYVRARFFANRWTSGSLFNEDAYDYVNARNGSLLPRFDDTEDNGLVVQDLIQYYEWNNDAVGSQNYYKAVVTIGDEGTVNGEPVNTSDYTAAKAANDAAIAAGVFLFGWVADDPTTPAVGPLFQAMAVGGTAGGITYGNTGGGYVSGPLTDVTVESQLEAIICAVAGGGNPVPEPASLALVGLALTGSVAAAARRRKQHQA</sequence>
<keyword evidence="4" id="KW-1185">Reference proteome</keyword>
<gene>
    <name evidence="3" type="ORF">EYS42_15070</name>
</gene>
<feature type="signal peptide" evidence="1">
    <location>
        <begin position="1"/>
        <end position="38"/>
    </location>
</feature>
<name>A0A4Q9GV71_9BURK</name>